<gene>
    <name evidence="3" type="ORF">SAMN06296008_11623</name>
</gene>
<accession>A0A1W2BW13</accession>
<protein>
    <submittedName>
        <fullName evidence="3">NitT/TauT family transport system substrate-binding protein</fullName>
    </submittedName>
</protein>
<sequence length="331" mass="35852">MSNHRFSQGRRQILQAGALSAVSGLIPSFAHAADDKILIGYWPIASGLPFFVALEKGYFKEVGLNVEGVKFASPNQIAEAMIAGRIHGSANGTASAALALAEIASPNLFKIICSNPSNVKYVLDEVLVPLDSKIKAIKDLPKDAKIACGPGIQNVTLTKIILEKNGLSNIQPIELPVGQHVPALAAGQVDAVYTLEPSGTVGKVKGFSRILEAGVISKYMLGDPMAPWFGGSATLTTTIIKERSAEVKKFITAYAKGVEFIRKNPDESRKSLDGFTAIEESIVKEVPLADFVMFNEFKQSDISYFQKYFDVFTDRKIFTKTVDVKSLIYTS</sequence>
<dbReference type="PROSITE" id="PS51318">
    <property type="entry name" value="TAT"/>
    <property type="match status" value="1"/>
</dbReference>
<dbReference type="PANTHER" id="PTHR30024">
    <property type="entry name" value="ALIPHATIC SULFONATES-BINDING PROTEIN-RELATED"/>
    <property type="match status" value="1"/>
</dbReference>
<keyword evidence="1" id="KW-0732">Signal</keyword>
<feature type="domain" description="SsuA/THI5-like" evidence="2">
    <location>
        <begin position="48"/>
        <end position="267"/>
    </location>
</feature>
<evidence type="ECO:0000256" key="1">
    <source>
        <dbReference type="SAM" id="SignalP"/>
    </source>
</evidence>
<dbReference type="OrthoDB" id="8892982at2"/>
<name>A0A1W2BW13_9BURK</name>
<dbReference type="InterPro" id="IPR015168">
    <property type="entry name" value="SsuA/THI5"/>
</dbReference>
<dbReference type="STRING" id="1938817.SAMN06296008_11623"/>
<evidence type="ECO:0000313" key="3">
    <source>
        <dbReference type="EMBL" id="SMC77160.1"/>
    </source>
</evidence>
<dbReference type="Pfam" id="PF09084">
    <property type="entry name" value="NMT1"/>
    <property type="match status" value="1"/>
</dbReference>
<feature type="signal peptide" evidence="1">
    <location>
        <begin position="1"/>
        <end position="32"/>
    </location>
</feature>
<dbReference type="Gene3D" id="3.40.190.10">
    <property type="entry name" value="Periplasmic binding protein-like II"/>
    <property type="match status" value="2"/>
</dbReference>
<evidence type="ECO:0000313" key="4">
    <source>
        <dbReference type="Proteomes" id="UP000192708"/>
    </source>
</evidence>
<dbReference type="Proteomes" id="UP000192708">
    <property type="component" value="Unassembled WGS sequence"/>
</dbReference>
<dbReference type="SUPFAM" id="SSF53850">
    <property type="entry name" value="Periplasmic binding protein-like II"/>
    <property type="match status" value="1"/>
</dbReference>
<keyword evidence="4" id="KW-1185">Reference proteome</keyword>
<evidence type="ECO:0000259" key="2">
    <source>
        <dbReference type="Pfam" id="PF09084"/>
    </source>
</evidence>
<dbReference type="InterPro" id="IPR006311">
    <property type="entry name" value="TAT_signal"/>
</dbReference>
<organism evidence="3 4">
    <name type="scientific">Polynucleobacter kasalickyi</name>
    <dbReference type="NCBI Taxonomy" id="1938817"/>
    <lineage>
        <taxon>Bacteria</taxon>
        <taxon>Pseudomonadati</taxon>
        <taxon>Pseudomonadota</taxon>
        <taxon>Betaproteobacteria</taxon>
        <taxon>Burkholderiales</taxon>
        <taxon>Burkholderiaceae</taxon>
        <taxon>Polynucleobacter</taxon>
    </lineage>
</organism>
<dbReference type="EMBL" id="FWXJ01000016">
    <property type="protein sequence ID" value="SMC77160.1"/>
    <property type="molecule type" value="Genomic_DNA"/>
</dbReference>
<reference evidence="3 4" key="1">
    <citation type="submission" date="2017-04" db="EMBL/GenBank/DDBJ databases">
        <authorList>
            <person name="Afonso C.L."/>
            <person name="Miller P.J."/>
            <person name="Scott M.A."/>
            <person name="Spackman E."/>
            <person name="Goraichik I."/>
            <person name="Dimitrov K.M."/>
            <person name="Suarez D.L."/>
            <person name="Swayne D.E."/>
        </authorList>
    </citation>
    <scope>NUCLEOTIDE SEQUENCE [LARGE SCALE GENOMIC DNA]</scope>
    <source>
        <strain evidence="3 4">VK13</strain>
    </source>
</reference>
<proteinExistence type="predicted"/>
<dbReference type="AlphaFoldDB" id="A0A1W2BW13"/>
<dbReference type="RefSeq" id="WP_084285476.1">
    <property type="nucleotide sequence ID" value="NZ_FWXJ01000016.1"/>
</dbReference>
<feature type="chain" id="PRO_5010745450" evidence="1">
    <location>
        <begin position="33"/>
        <end position="331"/>
    </location>
</feature>